<evidence type="ECO:0000313" key="2">
    <source>
        <dbReference type="EMBL" id="MBD2704906.1"/>
    </source>
</evidence>
<proteinExistence type="predicted"/>
<dbReference type="Proteomes" id="UP000598820">
    <property type="component" value="Unassembled WGS sequence"/>
</dbReference>
<dbReference type="EMBL" id="JACWZY010000039">
    <property type="protein sequence ID" value="MBD2704906.1"/>
    <property type="molecule type" value="Genomic_DNA"/>
</dbReference>
<keyword evidence="3" id="KW-1185">Reference proteome</keyword>
<organism evidence="2 3">
    <name type="scientific">Spirosoma profusum</name>
    <dbReference type="NCBI Taxonomy" id="2771354"/>
    <lineage>
        <taxon>Bacteria</taxon>
        <taxon>Pseudomonadati</taxon>
        <taxon>Bacteroidota</taxon>
        <taxon>Cytophagia</taxon>
        <taxon>Cytophagales</taxon>
        <taxon>Cytophagaceae</taxon>
        <taxon>Spirosoma</taxon>
    </lineage>
</organism>
<feature type="chain" id="PRO_5038139647" evidence="1">
    <location>
        <begin position="26"/>
        <end position="263"/>
    </location>
</feature>
<keyword evidence="1" id="KW-0732">Signal</keyword>
<protein>
    <submittedName>
        <fullName evidence="2">Uncharacterized protein</fullName>
    </submittedName>
</protein>
<reference evidence="2" key="1">
    <citation type="submission" date="2020-09" db="EMBL/GenBank/DDBJ databases">
        <authorList>
            <person name="Kim M.K."/>
        </authorList>
    </citation>
    <scope>NUCLEOTIDE SEQUENCE</scope>
    <source>
        <strain evidence="2">BT702</strain>
    </source>
</reference>
<dbReference type="RefSeq" id="WP_190891850.1">
    <property type="nucleotide sequence ID" value="NZ_JACWZY010000039.1"/>
</dbReference>
<comment type="caution">
    <text evidence="2">The sequence shown here is derived from an EMBL/GenBank/DDBJ whole genome shotgun (WGS) entry which is preliminary data.</text>
</comment>
<evidence type="ECO:0000256" key="1">
    <source>
        <dbReference type="SAM" id="SignalP"/>
    </source>
</evidence>
<accession>A0A927AV09</accession>
<sequence length="263" mass="29892">MKIVTNLLLSTVFTLGLFVSTFAQKPDSSKTRQPQVPNSVTAQRNAFEGISSMNQIIGSGVYTMVATIDQRYEGLHGTAYFLPEWNTGQVEIASGQHYRNVPIKFNAYKQQLILLRKQVNNDSIIVDANQVKSFQFTDNLGQLYVFRRYPNVKTDETKAKEGYFLVLYQGKSSLLKRISKTFQPANFKGPYSNDIRYDEFQNVISYYLLKPDQTLSKIKLSDKALLEAIGDHKDELKDFARQSSLNLKTEEGAAALLKRYDSL</sequence>
<feature type="signal peptide" evidence="1">
    <location>
        <begin position="1"/>
        <end position="25"/>
    </location>
</feature>
<evidence type="ECO:0000313" key="3">
    <source>
        <dbReference type="Proteomes" id="UP000598820"/>
    </source>
</evidence>
<name>A0A927AV09_9BACT</name>
<gene>
    <name evidence="2" type="ORF">IC229_30015</name>
</gene>
<dbReference type="AlphaFoldDB" id="A0A927AV09"/>